<reference evidence="2 3" key="1">
    <citation type="submission" date="2019-03" db="EMBL/GenBank/DDBJ databases">
        <title>Genomic Encyclopedia of Archaeal and Bacterial Type Strains, Phase II (KMG-II): from individual species to whole genera.</title>
        <authorList>
            <person name="Goeker M."/>
        </authorList>
    </citation>
    <scope>NUCLEOTIDE SEQUENCE [LARGE SCALE GENOMIC DNA]</scope>
    <source>
        <strain evidence="2 3">DSM 24323</strain>
    </source>
</reference>
<dbReference type="GO" id="GO:0008800">
    <property type="term" value="F:beta-lactamase activity"/>
    <property type="evidence" value="ECO:0007669"/>
    <property type="project" value="InterPro"/>
</dbReference>
<name>A0A4R7IWR2_9ACTN</name>
<accession>A0A4R7IWR2</accession>
<dbReference type="Pfam" id="PF13354">
    <property type="entry name" value="Beta-lactamase2"/>
    <property type="match status" value="1"/>
</dbReference>
<evidence type="ECO:0000313" key="3">
    <source>
        <dbReference type="Proteomes" id="UP000295371"/>
    </source>
</evidence>
<proteinExistence type="predicted"/>
<evidence type="ECO:0000259" key="1">
    <source>
        <dbReference type="Pfam" id="PF13354"/>
    </source>
</evidence>
<dbReference type="EMBL" id="SOAW01000004">
    <property type="protein sequence ID" value="TDT29044.1"/>
    <property type="molecule type" value="Genomic_DNA"/>
</dbReference>
<comment type="caution">
    <text evidence="2">The sequence shown here is derived from an EMBL/GenBank/DDBJ whole genome shotgun (WGS) entry which is preliminary data.</text>
</comment>
<dbReference type="Proteomes" id="UP000295371">
    <property type="component" value="Unassembled WGS sequence"/>
</dbReference>
<sequence length="278" mass="29306">MLDSLLADPLLEDLSWSIMIVPPSGTPLLHDPDRLLRTASVGKLFLLTRTAELITEGSLDPAEELSRSTVEPVADSGLWQHLRTDTLPIADIATLIGAASDNWATNVLLRRVGLDSVQRLAATLCDGGSQLWDAVRDHRGPDQPETLSTGCARDFVTLLAAAHHGSLVNRRVSQLLLDWLAPSFDLSMVASAFDLDPLAHVPSGAALAARNKTGTDDGVRADVGLLSGPAGSLTYAVVCNFSDPSALGAVMATMRELGELAVRSVSTSPKTGTVPDSV</sequence>
<keyword evidence="3" id="KW-1185">Reference proteome</keyword>
<dbReference type="InterPro" id="IPR045155">
    <property type="entry name" value="Beta-lactam_cat"/>
</dbReference>
<protein>
    <submittedName>
        <fullName evidence="2">Beta-lactamase class A</fullName>
    </submittedName>
</protein>
<dbReference type="SUPFAM" id="SSF56601">
    <property type="entry name" value="beta-lactamase/transpeptidase-like"/>
    <property type="match status" value="1"/>
</dbReference>
<dbReference type="InterPro" id="IPR000871">
    <property type="entry name" value="Beta-lactam_class-A"/>
</dbReference>
<dbReference type="PANTHER" id="PTHR35333">
    <property type="entry name" value="BETA-LACTAMASE"/>
    <property type="match status" value="1"/>
</dbReference>
<evidence type="ECO:0000313" key="2">
    <source>
        <dbReference type="EMBL" id="TDT29044.1"/>
    </source>
</evidence>
<gene>
    <name evidence="2" type="ORF">CLV29_3137</name>
</gene>
<feature type="domain" description="Beta-lactamase class A catalytic" evidence="1">
    <location>
        <begin position="26"/>
        <end position="237"/>
    </location>
</feature>
<dbReference type="OrthoDB" id="3673924at2"/>
<dbReference type="AlphaFoldDB" id="A0A4R7IWR2"/>
<dbReference type="GO" id="GO:0030655">
    <property type="term" value="P:beta-lactam antibiotic catabolic process"/>
    <property type="evidence" value="ECO:0007669"/>
    <property type="project" value="InterPro"/>
</dbReference>
<dbReference type="PANTHER" id="PTHR35333:SF3">
    <property type="entry name" value="BETA-LACTAMASE-TYPE TRANSPEPTIDASE FOLD CONTAINING PROTEIN"/>
    <property type="match status" value="1"/>
</dbReference>
<organism evidence="2 3">
    <name type="scientific">Naumannella halotolerans</name>
    <dbReference type="NCBI Taxonomy" id="993414"/>
    <lineage>
        <taxon>Bacteria</taxon>
        <taxon>Bacillati</taxon>
        <taxon>Actinomycetota</taxon>
        <taxon>Actinomycetes</taxon>
        <taxon>Propionibacteriales</taxon>
        <taxon>Propionibacteriaceae</taxon>
        <taxon>Naumannella</taxon>
    </lineage>
</organism>
<dbReference type="Gene3D" id="3.40.710.10">
    <property type="entry name" value="DD-peptidase/beta-lactamase superfamily"/>
    <property type="match status" value="1"/>
</dbReference>
<dbReference type="InterPro" id="IPR012338">
    <property type="entry name" value="Beta-lactam/transpept-like"/>
</dbReference>
<dbReference type="GO" id="GO:0046677">
    <property type="term" value="P:response to antibiotic"/>
    <property type="evidence" value="ECO:0007669"/>
    <property type="project" value="InterPro"/>
</dbReference>
<dbReference type="RefSeq" id="WP_133756044.1">
    <property type="nucleotide sequence ID" value="NZ_SOAW01000004.1"/>
</dbReference>